<name>A3IJF8_9CHRO</name>
<sequence>MSQRLRGLMNSRYSYNLMSLSQNKLTSLKFYKDSCQSICDWDNLGLNCKN</sequence>
<dbReference type="AlphaFoldDB" id="A3IJF8"/>
<keyword evidence="2" id="KW-1185">Reference proteome</keyword>
<protein>
    <submittedName>
        <fullName evidence="1">Uncharacterized protein</fullName>
    </submittedName>
</protein>
<organism evidence="1 2">
    <name type="scientific">Crocosphaera chwakensis CCY0110</name>
    <dbReference type="NCBI Taxonomy" id="391612"/>
    <lineage>
        <taxon>Bacteria</taxon>
        <taxon>Bacillati</taxon>
        <taxon>Cyanobacteriota</taxon>
        <taxon>Cyanophyceae</taxon>
        <taxon>Oscillatoriophycideae</taxon>
        <taxon>Chroococcales</taxon>
        <taxon>Aphanothecaceae</taxon>
        <taxon>Crocosphaera</taxon>
        <taxon>Crocosphaera chwakensis</taxon>
    </lineage>
</organism>
<dbReference type="Proteomes" id="UP000003781">
    <property type="component" value="Unassembled WGS sequence"/>
</dbReference>
<evidence type="ECO:0000313" key="1">
    <source>
        <dbReference type="EMBL" id="EAZ93940.1"/>
    </source>
</evidence>
<proteinExistence type="predicted"/>
<dbReference type="EMBL" id="AAXW01000002">
    <property type="protein sequence ID" value="EAZ93940.1"/>
    <property type="molecule type" value="Genomic_DNA"/>
</dbReference>
<reference evidence="1 2" key="1">
    <citation type="submission" date="2007-03" db="EMBL/GenBank/DDBJ databases">
        <authorList>
            <person name="Stal L."/>
            <person name="Ferriera S."/>
            <person name="Johnson J."/>
            <person name="Kravitz S."/>
            <person name="Beeson K."/>
            <person name="Sutton G."/>
            <person name="Rogers Y.-H."/>
            <person name="Friedman R."/>
            <person name="Frazier M."/>
            <person name="Venter J.C."/>
        </authorList>
    </citation>
    <scope>NUCLEOTIDE SEQUENCE [LARGE SCALE GENOMIC DNA]</scope>
    <source>
        <strain evidence="1 2">CCY0110</strain>
    </source>
</reference>
<gene>
    <name evidence="1" type="ORF">CY0110_19132</name>
</gene>
<comment type="caution">
    <text evidence="1">The sequence shown here is derived from an EMBL/GenBank/DDBJ whole genome shotgun (WGS) entry which is preliminary data.</text>
</comment>
<evidence type="ECO:0000313" key="2">
    <source>
        <dbReference type="Proteomes" id="UP000003781"/>
    </source>
</evidence>
<accession>A3IJF8</accession>